<sequence length="313" mass="34579">MDEIAEVFADQHGVAARRQLIDCGLAPSDLARMVRRRELCRVHPGVYVDHTGPLTWIQRAWAAVLFSWPAALSHDSALRAVHGPGRRDDDDAVIHVAVARGRKVVAPAGVRVHRVADLDSRVQWNTGPPRVRLEHAVLDVAGGSSTELAAVAVLAEACGSRRSTAHRLITTLAERPRQPRRVWLAGVLEDVAGGTCSVLEHGYLQRVERPHGLPAGRRQDSHRHDGVLTFRDVEYVGLGTAVELDGRLFHDSTTSRDRDMDRDLDSAAEDDTVTVRLSWGQVFDRPCRTADRLARLLTRRGWTGQLRPCPECG</sequence>
<proteinExistence type="predicted"/>
<dbReference type="EMBL" id="BAAAJE010000015">
    <property type="protein sequence ID" value="GAA1147983.1"/>
    <property type="molecule type" value="Genomic_DNA"/>
</dbReference>
<keyword evidence="3" id="KW-1185">Reference proteome</keyword>
<protein>
    <recommendedName>
        <fullName evidence="1">AbiEi antitoxin N-terminal domain-containing protein</fullName>
    </recommendedName>
</protein>
<dbReference type="InterPro" id="IPR025159">
    <property type="entry name" value="AbiEi_N"/>
</dbReference>
<dbReference type="RefSeq" id="WP_343908232.1">
    <property type="nucleotide sequence ID" value="NZ_BAAAJE010000015.1"/>
</dbReference>
<dbReference type="Proteomes" id="UP001499979">
    <property type="component" value="Unassembled WGS sequence"/>
</dbReference>
<accession>A0ABN1UFQ2</accession>
<comment type="caution">
    <text evidence="2">The sequence shown here is derived from an EMBL/GenBank/DDBJ whole genome shotgun (WGS) entry which is preliminary data.</text>
</comment>
<dbReference type="Pfam" id="PF13338">
    <property type="entry name" value="AbiEi_4"/>
    <property type="match status" value="1"/>
</dbReference>
<evidence type="ECO:0000259" key="1">
    <source>
        <dbReference type="Pfam" id="PF13338"/>
    </source>
</evidence>
<evidence type="ECO:0000313" key="2">
    <source>
        <dbReference type="EMBL" id="GAA1147983.1"/>
    </source>
</evidence>
<organism evidence="2 3">
    <name type="scientific">Nocardioides aquiterrae</name>
    <dbReference type="NCBI Taxonomy" id="203799"/>
    <lineage>
        <taxon>Bacteria</taxon>
        <taxon>Bacillati</taxon>
        <taxon>Actinomycetota</taxon>
        <taxon>Actinomycetes</taxon>
        <taxon>Propionibacteriales</taxon>
        <taxon>Nocardioidaceae</taxon>
        <taxon>Nocardioides</taxon>
    </lineage>
</organism>
<feature type="domain" description="AbiEi antitoxin N-terminal" evidence="1">
    <location>
        <begin position="3"/>
        <end position="48"/>
    </location>
</feature>
<reference evidence="2 3" key="1">
    <citation type="journal article" date="2019" name="Int. J. Syst. Evol. Microbiol.">
        <title>The Global Catalogue of Microorganisms (GCM) 10K type strain sequencing project: providing services to taxonomists for standard genome sequencing and annotation.</title>
        <authorList>
            <consortium name="The Broad Institute Genomics Platform"/>
            <consortium name="The Broad Institute Genome Sequencing Center for Infectious Disease"/>
            <person name="Wu L."/>
            <person name="Ma J."/>
        </authorList>
    </citation>
    <scope>NUCLEOTIDE SEQUENCE [LARGE SCALE GENOMIC DNA]</scope>
    <source>
        <strain evidence="2 3">JCM 11813</strain>
    </source>
</reference>
<gene>
    <name evidence="2" type="ORF">GCM10009606_28390</name>
</gene>
<evidence type="ECO:0000313" key="3">
    <source>
        <dbReference type="Proteomes" id="UP001499979"/>
    </source>
</evidence>
<name>A0ABN1UFQ2_9ACTN</name>